<sequence length="229" mass="26671">MSGGKIFRVYCDESRTVQDRFMVFGGIITSPECELKFTESIAAYRDLHSMHAEMKWTKVSNQKIGEYAEYVNEFFRVCRRDLLHFRSVVFDTTQIDYDTYHDGSKETGFYKLYYQFLLHSFAVYAANNEDRIQVFFDQRQSKHSLEEFRNILNRGVRKRFNRSVDIVSTVEPVRSHESELIQMADVLMGAVGYHQNDRHLVAGAKQAKVTLASHIAMINKLTSLKQKTP</sequence>
<evidence type="ECO:0000313" key="2">
    <source>
        <dbReference type="Proteomes" id="UP000315017"/>
    </source>
</evidence>
<gene>
    <name evidence="1" type="ORF">ETAA8_68340</name>
</gene>
<proteinExistence type="predicted"/>
<accession>A0A517YN81</accession>
<organism evidence="1 2">
    <name type="scientific">Anatilimnocola aggregata</name>
    <dbReference type="NCBI Taxonomy" id="2528021"/>
    <lineage>
        <taxon>Bacteria</taxon>
        <taxon>Pseudomonadati</taxon>
        <taxon>Planctomycetota</taxon>
        <taxon>Planctomycetia</taxon>
        <taxon>Pirellulales</taxon>
        <taxon>Pirellulaceae</taxon>
        <taxon>Anatilimnocola</taxon>
    </lineage>
</organism>
<keyword evidence="2" id="KW-1185">Reference proteome</keyword>
<evidence type="ECO:0008006" key="3">
    <source>
        <dbReference type="Google" id="ProtNLM"/>
    </source>
</evidence>
<dbReference type="RefSeq" id="WP_145099200.1">
    <property type="nucleotide sequence ID" value="NZ_CP036274.1"/>
</dbReference>
<dbReference type="AlphaFoldDB" id="A0A517YN81"/>
<dbReference type="Pfam" id="PF12686">
    <property type="entry name" value="DUF3800"/>
    <property type="match status" value="1"/>
</dbReference>
<reference evidence="1 2" key="1">
    <citation type="submission" date="2019-02" db="EMBL/GenBank/DDBJ databases">
        <title>Deep-cultivation of Planctomycetes and their phenomic and genomic characterization uncovers novel biology.</title>
        <authorList>
            <person name="Wiegand S."/>
            <person name="Jogler M."/>
            <person name="Boedeker C."/>
            <person name="Pinto D."/>
            <person name="Vollmers J."/>
            <person name="Rivas-Marin E."/>
            <person name="Kohn T."/>
            <person name="Peeters S.H."/>
            <person name="Heuer A."/>
            <person name="Rast P."/>
            <person name="Oberbeckmann S."/>
            <person name="Bunk B."/>
            <person name="Jeske O."/>
            <person name="Meyerdierks A."/>
            <person name="Storesund J.E."/>
            <person name="Kallscheuer N."/>
            <person name="Luecker S."/>
            <person name="Lage O.M."/>
            <person name="Pohl T."/>
            <person name="Merkel B.J."/>
            <person name="Hornburger P."/>
            <person name="Mueller R.-W."/>
            <person name="Bruemmer F."/>
            <person name="Labrenz M."/>
            <person name="Spormann A.M."/>
            <person name="Op den Camp H."/>
            <person name="Overmann J."/>
            <person name="Amann R."/>
            <person name="Jetten M.S.M."/>
            <person name="Mascher T."/>
            <person name="Medema M.H."/>
            <person name="Devos D.P."/>
            <person name="Kaster A.-K."/>
            <person name="Ovreas L."/>
            <person name="Rohde M."/>
            <person name="Galperin M.Y."/>
            <person name="Jogler C."/>
        </authorList>
    </citation>
    <scope>NUCLEOTIDE SEQUENCE [LARGE SCALE GENOMIC DNA]</scope>
    <source>
        <strain evidence="1 2">ETA_A8</strain>
    </source>
</reference>
<protein>
    <recommendedName>
        <fullName evidence="3">DUF3800 domain-containing protein</fullName>
    </recommendedName>
</protein>
<dbReference type="Proteomes" id="UP000315017">
    <property type="component" value="Chromosome"/>
</dbReference>
<dbReference type="InterPro" id="IPR024524">
    <property type="entry name" value="DUF3800"/>
</dbReference>
<evidence type="ECO:0000313" key="1">
    <source>
        <dbReference type="EMBL" id="QDU31674.1"/>
    </source>
</evidence>
<dbReference type="EMBL" id="CP036274">
    <property type="protein sequence ID" value="QDU31674.1"/>
    <property type="molecule type" value="Genomic_DNA"/>
</dbReference>
<name>A0A517YN81_9BACT</name>
<dbReference type="KEGG" id="aagg:ETAA8_68340"/>
<dbReference type="OrthoDB" id="248333at2"/>